<keyword evidence="2" id="KW-0732">Signal</keyword>
<dbReference type="AlphaFoldDB" id="A0A238JKJ9"/>
<dbReference type="InterPro" id="IPR007428">
    <property type="entry name" value="MlaA"/>
</dbReference>
<protein>
    <submittedName>
        <fullName evidence="3">Putative phospholipid-binding lipoprotein MlaA</fullName>
    </submittedName>
</protein>
<reference evidence="4" key="1">
    <citation type="submission" date="2017-05" db="EMBL/GenBank/DDBJ databases">
        <authorList>
            <person name="Rodrigo-Torres L."/>
            <person name="Arahal R. D."/>
            <person name="Lucena T."/>
        </authorList>
    </citation>
    <scope>NUCLEOTIDE SEQUENCE [LARGE SCALE GENOMIC DNA]</scope>
    <source>
        <strain evidence="4">CECT 8621</strain>
    </source>
</reference>
<dbReference type="Pfam" id="PF04333">
    <property type="entry name" value="MlaA"/>
    <property type="match status" value="1"/>
</dbReference>
<accession>A0A238JKJ9</accession>
<evidence type="ECO:0000256" key="2">
    <source>
        <dbReference type="ARBA" id="ARBA00022729"/>
    </source>
</evidence>
<evidence type="ECO:0000313" key="4">
    <source>
        <dbReference type="Proteomes" id="UP000202922"/>
    </source>
</evidence>
<dbReference type="OrthoDB" id="9785326at2"/>
<keyword evidence="4" id="KW-1185">Reference proteome</keyword>
<dbReference type="PANTHER" id="PTHR30035:SF3">
    <property type="entry name" value="INTERMEMBRANE PHOSPHOLIPID TRANSPORT SYSTEM LIPOPROTEIN MLAA"/>
    <property type="match status" value="1"/>
</dbReference>
<dbReference type="GO" id="GO:0016020">
    <property type="term" value="C:membrane"/>
    <property type="evidence" value="ECO:0007669"/>
    <property type="project" value="InterPro"/>
</dbReference>
<dbReference type="PRINTS" id="PR01805">
    <property type="entry name" value="VACJLIPOPROT"/>
</dbReference>
<dbReference type="PANTHER" id="PTHR30035">
    <property type="entry name" value="LIPOPROTEIN VACJ-RELATED"/>
    <property type="match status" value="1"/>
</dbReference>
<proteinExistence type="inferred from homology"/>
<organism evidence="3 4">
    <name type="scientific">Actibacterium lipolyticum</name>
    <dbReference type="NCBI Taxonomy" id="1524263"/>
    <lineage>
        <taxon>Bacteria</taxon>
        <taxon>Pseudomonadati</taxon>
        <taxon>Pseudomonadota</taxon>
        <taxon>Alphaproteobacteria</taxon>
        <taxon>Rhodobacterales</taxon>
        <taxon>Roseobacteraceae</taxon>
        <taxon>Actibacterium</taxon>
    </lineage>
</organism>
<gene>
    <name evidence="3" type="primary">mlaA</name>
    <name evidence="3" type="ORF">COL8621_00094</name>
</gene>
<evidence type="ECO:0000256" key="1">
    <source>
        <dbReference type="ARBA" id="ARBA00010634"/>
    </source>
</evidence>
<dbReference type="GO" id="GO:0120010">
    <property type="term" value="P:intermembrane phospholipid transfer"/>
    <property type="evidence" value="ECO:0007669"/>
    <property type="project" value="TreeGrafter"/>
</dbReference>
<dbReference type="PROSITE" id="PS51257">
    <property type="entry name" value="PROKAR_LIPOPROTEIN"/>
    <property type="match status" value="1"/>
</dbReference>
<evidence type="ECO:0000313" key="3">
    <source>
        <dbReference type="EMBL" id="SMX30734.1"/>
    </source>
</evidence>
<dbReference type="Proteomes" id="UP000202922">
    <property type="component" value="Unassembled WGS sequence"/>
</dbReference>
<sequence>MNLKLRNPLSVWRLFRSDVFRPGVAILAVSVLGACSTPENAGDVRDPFEAQNRDVHEINRDLDKNIVRPVSQAYGTVVPEPVRRSVGNFSSNLDLPGFVLNDLLQLRLDDAVNNAGRFLFNSTIGLAGLFDPASTIGMYERDTDFGETLHKWGVGEGAYVELPLLGPSTERDTVGKVVDYLSNPTRAFVPVDVRNVDTVAGVADLLGDRYKFSDSVDSILYESADSYAQARLLYLQNRRYELGGVTGEPEYLDVYEDPYAQ</sequence>
<keyword evidence="3" id="KW-0449">Lipoprotein</keyword>
<dbReference type="EMBL" id="FXYE01000001">
    <property type="protein sequence ID" value="SMX30734.1"/>
    <property type="molecule type" value="Genomic_DNA"/>
</dbReference>
<comment type="similarity">
    <text evidence="1">Belongs to the MlaA family.</text>
</comment>
<name>A0A238JKJ9_9RHOB</name>